<keyword evidence="5 8" id="KW-0808">Transferase</keyword>
<dbReference type="Proteomes" id="UP001410394">
    <property type="component" value="Unassembled WGS sequence"/>
</dbReference>
<dbReference type="EMBL" id="JBDIVE010000007">
    <property type="protein sequence ID" value="MEN3069544.1"/>
    <property type="molecule type" value="Genomic_DNA"/>
</dbReference>
<dbReference type="InterPro" id="IPR011814">
    <property type="entry name" value="BioC"/>
</dbReference>
<protein>
    <recommendedName>
        <fullName evidence="3 8">Malonyl-[acyl-carrier protein] O-methyltransferase</fullName>
        <shortName evidence="8">Malonyl-ACP O-methyltransferase</shortName>
        <ecNumber evidence="3 8">2.1.1.197</ecNumber>
    </recommendedName>
    <alternativeName>
        <fullName evidence="8">Biotin synthesis protein BioC</fullName>
    </alternativeName>
</protein>
<gene>
    <name evidence="8" type="primary">bioC</name>
    <name evidence="10" type="ORF">ABDB84_13720</name>
</gene>
<keyword evidence="7 8" id="KW-0093">Biotin biosynthesis</keyword>
<dbReference type="Pfam" id="PF08241">
    <property type="entry name" value="Methyltransf_11"/>
    <property type="match status" value="1"/>
</dbReference>
<evidence type="ECO:0000256" key="1">
    <source>
        <dbReference type="ARBA" id="ARBA00000852"/>
    </source>
</evidence>
<evidence type="ECO:0000256" key="7">
    <source>
        <dbReference type="ARBA" id="ARBA00022756"/>
    </source>
</evidence>
<evidence type="ECO:0000256" key="6">
    <source>
        <dbReference type="ARBA" id="ARBA00022691"/>
    </source>
</evidence>
<sequence length="252" mass="27200">MPSPAEKRKIRQAFSRAAASYDRVARVQRRICDALLARLEPGASGIALDAGCGTGYALPALAARGQQCIALDHAIGMLSAQHSAGMCADIEQLPLRDACVAQYFSSLAWQWIDAEAAIREAARVLRPGGHLAVATLAPDSLAELRQAMRQADGREHVRSFAAAEPYAAMLQAAGFSEIRIERQVFQDHADNLLSLLRDLKALGAHTLDGARSAGFLPRAALQRAAAFYEQYRVEAGLPLSYDVVFLSARRTS</sequence>
<comment type="pathway">
    <text evidence="2 8">Cofactor biosynthesis; biotin biosynthesis.</text>
</comment>
<keyword evidence="6 8" id="KW-0949">S-adenosyl-L-methionine</keyword>
<comment type="caution">
    <text evidence="10">The sequence shown here is derived from an EMBL/GenBank/DDBJ whole genome shotgun (WGS) entry which is preliminary data.</text>
</comment>
<evidence type="ECO:0000256" key="8">
    <source>
        <dbReference type="HAMAP-Rule" id="MF_00835"/>
    </source>
</evidence>
<organism evidence="10 11">
    <name type="scientific">Uliginosibacterium sediminicola</name>
    <dbReference type="NCBI Taxonomy" id="2024550"/>
    <lineage>
        <taxon>Bacteria</taxon>
        <taxon>Pseudomonadati</taxon>
        <taxon>Pseudomonadota</taxon>
        <taxon>Betaproteobacteria</taxon>
        <taxon>Rhodocyclales</taxon>
        <taxon>Zoogloeaceae</taxon>
        <taxon>Uliginosibacterium</taxon>
    </lineage>
</organism>
<evidence type="ECO:0000256" key="3">
    <source>
        <dbReference type="ARBA" id="ARBA00012327"/>
    </source>
</evidence>
<dbReference type="EC" id="2.1.1.197" evidence="3 8"/>
<dbReference type="GO" id="GO:0032259">
    <property type="term" value="P:methylation"/>
    <property type="evidence" value="ECO:0007669"/>
    <property type="project" value="UniProtKB-KW"/>
</dbReference>
<dbReference type="HAMAP" id="MF_00835">
    <property type="entry name" value="BioC"/>
    <property type="match status" value="1"/>
</dbReference>
<dbReference type="GO" id="GO:0008168">
    <property type="term" value="F:methyltransferase activity"/>
    <property type="evidence" value="ECO:0007669"/>
    <property type="project" value="UniProtKB-KW"/>
</dbReference>
<dbReference type="Gene3D" id="3.40.50.150">
    <property type="entry name" value="Vaccinia Virus protein VP39"/>
    <property type="match status" value="1"/>
</dbReference>
<feature type="domain" description="Methyltransferase type 11" evidence="9">
    <location>
        <begin position="48"/>
        <end position="132"/>
    </location>
</feature>
<dbReference type="RefSeq" id="WP_345920312.1">
    <property type="nucleotide sequence ID" value="NZ_JBDIVE010000007.1"/>
</dbReference>
<evidence type="ECO:0000313" key="10">
    <source>
        <dbReference type="EMBL" id="MEN3069544.1"/>
    </source>
</evidence>
<proteinExistence type="inferred from homology"/>
<dbReference type="InterPro" id="IPR013216">
    <property type="entry name" value="Methyltransf_11"/>
</dbReference>
<comment type="function">
    <text evidence="8">Converts the free carboxyl group of a malonyl-thioester to its methyl ester by transfer of a methyl group from S-adenosyl-L-methionine (SAM). It allows to synthesize pimeloyl-ACP via the fatty acid synthetic pathway.</text>
</comment>
<accession>A0ABU9Z0E1</accession>
<comment type="catalytic activity">
    <reaction evidence="1 8">
        <text>malonyl-[ACP] + S-adenosyl-L-methionine = malonyl-[ACP] methyl ester + S-adenosyl-L-homocysteine</text>
        <dbReference type="Rhea" id="RHEA:17105"/>
        <dbReference type="Rhea" id="RHEA-COMP:9623"/>
        <dbReference type="Rhea" id="RHEA-COMP:9954"/>
        <dbReference type="ChEBI" id="CHEBI:57856"/>
        <dbReference type="ChEBI" id="CHEBI:59789"/>
        <dbReference type="ChEBI" id="CHEBI:78449"/>
        <dbReference type="ChEBI" id="CHEBI:78845"/>
        <dbReference type="EC" id="2.1.1.197"/>
    </reaction>
</comment>
<keyword evidence="4 8" id="KW-0489">Methyltransferase</keyword>
<comment type="similarity">
    <text evidence="8">Belongs to the methyltransferase superfamily.</text>
</comment>
<evidence type="ECO:0000256" key="4">
    <source>
        <dbReference type="ARBA" id="ARBA00022603"/>
    </source>
</evidence>
<evidence type="ECO:0000259" key="9">
    <source>
        <dbReference type="Pfam" id="PF08241"/>
    </source>
</evidence>
<dbReference type="InterPro" id="IPR050602">
    <property type="entry name" value="Malonyl-ACP_OMT"/>
</dbReference>
<dbReference type="SUPFAM" id="SSF53335">
    <property type="entry name" value="S-adenosyl-L-methionine-dependent methyltransferases"/>
    <property type="match status" value="1"/>
</dbReference>
<dbReference type="PANTHER" id="PTHR13090">
    <property type="entry name" value="ARGININE-HYDROXYLASE NDUFAF5, MITOCHONDRIAL"/>
    <property type="match status" value="1"/>
</dbReference>
<evidence type="ECO:0000313" key="11">
    <source>
        <dbReference type="Proteomes" id="UP001410394"/>
    </source>
</evidence>
<dbReference type="InterPro" id="IPR029063">
    <property type="entry name" value="SAM-dependent_MTases_sf"/>
</dbReference>
<dbReference type="PANTHER" id="PTHR13090:SF1">
    <property type="entry name" value="ARGININE-HYDROXYLASE NDUFAF5, MITOCHONDRIAL"/>
    <property type="match status" value="1"/>
</dbReference>
<reference evidence="10 11" key="1">
    <citation type="journal article" date="2018" name="Int. J. Syst. Evol. Microbiol.">
        <title>Uliginosibacterium sediminicola sp. nov., isolated from freshwater sediment.</title>
        <authorList>
            <person name="Hwang W.M."/>
            <person name="Kim S.M."/>
            <person name="Kang K."/>
            <person name="Ahn T.Y."/>
        </authorList>
    </citation>
    <scope>NUCLEOTIDE SEQUENCE [LARGE SCALE GENOMIC DNA]</scope>
    <source>
        <strain evidence="10 11">M1-21</strain>
    </source>
</reference>
<keyword evidence="11" id="KW-1185">Reference proteome</keyword>
<name>A0ABU9Z0E1_9RHOO</name>
<evidence type="ECO:0000256" key="5">
    <source>
        <dbReference type="ARBA" id="ARBA00022679"/>
    </source>
</evidence>
<evidence type="ECO:0000256" key="2">
    <source>
        <dbReference type="ARBA" id="ARBA00004746"/>
    </source>
</evidence>